<reference evidence="1 2" key="1">
    <citation type="journal article" date="2015" name="Int. J. Syst. Evol. Microbiol.">
        <title>Novibacillus thermophilus gen. nov., sp. nov., a Gram-staining-negative and moderately thermophilic member of the family Thermoactinomycetaceae.</title>
        <authorList>
            <person name="Yang G."/>
            <person name="Chen J."/>
            <person name="Zhou S."/>
        </authorList>
    </citation>
    <scope>NUCLEOTIDE SEQUENCE [LARGE SCALE GENOMIC DNA]</scope>
    <source>
        <strain evidence="1 2">SG-1</strain>
    </source>
</reference>
<dbReference type="STRING" id="1471761.B0W44_13165"/>
<keyword evidence="2" id="KW-1185">Reference proteome</keyword>
<dbReference type="Proteomes" id="UP000188603">
    <property type="component" value="Chromosome"/>
</dbReference>
<evidence type="ECO:0000313" key="2">
    <source>
        <dbReference type="Proteomes" id="UP000188603"/>
    </source>
</evidence>
<accession>A0A1U9K962</accession>
<organism evidence="1 2">
    <name type="scientific">Novibacillus thermophilus</name>
    <dbReference type="NCBI Taxonomy" id="1471761"/>
    <lineage>
        <taxon>Bacteria</taxon>
        <taxon>Bacillati</taxon>
        <taxon>Bacillota</taxon>
        <taxon>Bacilli</taxon>
        <taxon>Bacillales</taxon>
        <taxon>Thermoactinomycetaceae</taxon>
        <taxon>Novibacillus</taxon>
    </lineage>
</organism>
<dbReference type="RefSeq" id="WP_077720426.1">
    <property type="nucleotide sequence ID" value="NZ_CP019699.1"/>
</dbReference>
<dbReference type="KEGG" id="ntr:B0W44_13165"/>
<proteinExistence type="predicted"/>
<evidence type="ECO:0000313" key="1">
    <source>
        <dbReference type="EMBL" id="AQS56568.1"/>
    </source>
</evidence>
<sequence>MSVHDATLLRKIKEHKRWMEKYTIQRESLRLNSWDFYLVFYSKFNRHAGFAVFSPQEDAPQEFYEKAFDLFPLIVNTRSKINTYVAERTRISMDMFTGIAHVVNKLKASLPLTAEEQQIYEKIEMNIEKILQFQNELKQLMAEYKKNYMPVRQYTEEDVMNLVEVLAAFDYYIYNQAILDYENTEHLMLVKDHLHNNSQLRSLITRKENNYLNWFTSKEQKEKLAKDIESIRLVEKDKQYDREEHIKTAKQVIIEEQLKANEALKKESRFPVFV</sequence>
<gene>
    <name evidence="1" type="ORF">B0W44_13165</name>
</gene>
<protein>
    <submittedName>
        <fullName evidence="1">Uncharacterized protein</fullName>
    </submittedName>
</protein>
<dbReference type="OrthoDB" id="2959647at2"/>
<name>A0A1U9K962_9BACL</name>
<dbReference type="EMBL" id="CP019699">
    <property type="protein sequence ID" value="AQS56568.1"/>
    <property type="molecule type" value="Genomic_DNA"/>
</dbReference>
<dbReference type="AlphaFoldDB" id="A0A1U9K962"/>